<evidence type="ECO:0000313" key="10">
    <source>
        <dbReference type="Proteomes" id="UP000536604"/>
    </source>
</evidence>
<comment type="similarity">
    <text evidence="1">Belongs to the YoeB family.</text>
</comment>
<dbReference type="NCBIfam" id="TIGR02116">
    <property type="entry name" value="toxin_Txe_YoeB"/>
    <property type="match status" value="1"/>
</dbReference>
<name>A0A841ILC3_9ACTN</name>
<organism evidence="9 10">
    <name type="scientific">Nocardiopsis algeriensis</name>
    <dbReference type="NCBI Taxonomy" id="1478215"/>
    <lineage>
        <taxon>Bacteria</taxon>
        <taxon>Bacillati</taxon>
        <taxon>Actinomycetota</taxon>
        <taxon>Actinomycetes</taxon>
        <taxon>Streptosporangiales</taxon>
        <taxon>Nocardiopsidaceae</taxon>
        <taxon>Nocardiopsis</taxon>
    </lineage>
</organism>
<evidence type="ECO:0000256" key="4">
    <source>
        <dbReference type="ARBA" id="ARBA00022759"/>
    </source>
</evidence>
<keyword evidence="10" id="KW-1185">Reference proteome</keyword>
<reference evidence="9 10" key="1">
    <citation type="submission" date="2020-08" db="EMBL/GenBank/DDBJ databases">
        <title>Genomic Encyclopedia of Type Strains, Phase III (KMG-III): the genomes of soil and plant-associated and newly described type strains.</title>
        <authorList>
            <person name="Whitman W."/>
        </authorList>
    </citation>
    <scope>NUCLEOTIDE SEQUENCE [LARGE SCALE GENOMIC DNA]</scope>
    <source>
        <strain evidence="9 10">CECT 8712</strain>
    </source>
</reference>
<evidence type="ECO:0000256" key="7">
    <source>
        <dbReference type="ARBA" id="ARBA00050056"/>
    </source>
</evidence>
<comment type="caution">
    <text evidence="9">The sequence shown here is derived from an EMBL/GenBank/DDBJ whole genome shotgun (WGS) entry which is preliminary data.</text>
</comment>
<dbReference type="InterPro" id="IPR009614">
    <property type="entry name" value="YoeB_toxin"/>
</dbReference>
<keyword evidence="4" id="KW-0255">Endonuclease</keyword>
<protein>
    <recommendedName>
        <fullName evidence="7">Endoribonuclease YoeB</fullName>
    </recommendedName>
    <alternativeName>
        <fullName evidence="6">Putative mRNA interferase YoeB</fullName>
    </alternativeName>
</protein>
<dbReference type="Pfam" id="PF06769">
    <property type="entry name" value="YoeB_toxin"/>
    <property type="match status" value="1"/>
</dbReference>
<accession>A0A841ILC3</accession>
<sequence length="85" mass="9948">MRKLSFHTEGRDDLMWWVEHDRRIAKKIRKLMEGALRDPFGGSGKPEPLKHRGPNRWSRRITGEHRPAYAVADEEITVVSARGHY</sequence>
<evidence type="ECO:0000313" key="9">
    <source>
        <dbReference type="EMBL" id="MBB6118814.1"/>
    </source>
</evidence>
<keyword evidence="5 9" id="KW-0378">Hydrolase</keyword>
<dbReference type="Gene3D" id="3.30.2310.20">
    <property type="entry name" value="RelE-like"/>
    <property type="match status" value="1"/>
</dbReference>
<evidence type="ECO:0000256" key="5">
    <source>
        <dbReference type="ARBA" id="ARBA00022801"/>
    </source>
</evidence>
<keyword evidence="3" id="KW-0540">Nuclease</keyword>
<dbReference type="Proteomes" id="UP000536604">
    <property type="component" value="Unassembled WGS sequence"/>
</dbReference>
<dbReference type="EMBL" id="JACHJO010000002">
    <property type="protein sequence ID" value="MBB6118814.1"/>
    <property type="molecule type" value="Genomic_DNA"/>
</dbReference>
<dbReference type="GO" id="GO:0006401">
    <property type="term" value="P:RNA catabolic process"/>
    <property type="evidence" value="ECO:0007669"/>
    <property type="project" value="InterPro"/>
</dbReference>
<dbReference type="GO" id="GO:0098795">
    <property type="term" value="P:global gene silencing by mRNA cleavage"/>
    <property type="evidence" value="ECO:0007669"/>
    <property type="project" value="TreeGrafter"/>
</dbReference>
<dbReference type="GO" id="GO:0016787">
    <property type="term" value="F:hydrolase activity"/>
    <property type="evidence" value="ECO:0007669"/>
    <property type="project" value="UniProtKB-KW"/>
</dbReference>
<gene>
    <name evidence="9" type="ORF">FHS13_000746</name>
</gene>
<evidence type="ECO:0000256" key="6">
    <source>
        <dbReference type="ARBA" id="ARBA00030388"/>
    </source>
</evidence>
<evidence type="ECO:0000256" key="2">
    <source>
        <dbReference type="ARBA" id="ARBA00022649"/>
    </source>
</evidence>
<evidence type="ECO:0000256" key="8">
    <source>
        <dbReference type="SAM" id="MobiDB-lite"/>
    </source>
</evidence>
<dbReference type="PANTHER" id="PTHR38039:SF1">
    <property type="entry name" value="TOXIN YOEB"/>
    <property type="match status" value="1"/>
</dbReference>
<proteinExistence type="inferred from homology"/>
<dbReference type="InterPro" id="IPR035093">
    <property type="entry name" value="RelE/ParE_toxin_dom_sf"/>
</dbReference>
<feature type="region of interest" description="Disordered" evidence="8">
    <location>
        <begin position="36"/>
        <end position="58"/>
    </location>
</feature>
<dbReference type="RefSeq" id="WP_184287453.1">
    <property type="nucleotide sequence ID" value="NZ_JACHJO010000002.1"/>
</dbReference>
<evidence type="ECO:0000256" key="1">
    <source>
        <dbReference type="ARBA" id="ARBA00008172"/>
    </source>
</evidence>
<dbReference type="PANTHER" id="PTHR38039">
    <property type="entry name" value="TOXIN YOEB"/>
    <property type="match status" value="1"/>
</dbReference>
<evidence type="ECO:0000256" key="3">
    <source>
        <dbReference type="ARBA" id="ARBA00022722"/>
    </source>
</evidence>
<dbReference type="GO" id="GO:0004519">
    <property type="term" value="F:endonuclease activity"/>
    <property type="evidence" value="ECO:0007669"/>
    <property type="project" value="UniProtKB-KW"/>
</dbReference>
<dbReference type="SUPFAM" id="SSF143011">
    <property type="entry name" value="RelE-like"/>
    <property type="match status" value="1"/>
</dbReference>
<dbReference type="AlphaFoldDB" id="A0A841ILC3"/>
<keyword evidence="2" id="KW-1277">Toxin-antitoxin system</keyword>